<organism evidence="2 3">
    <name type="scientific">Petrolisthes cinctipes</name>
    <name type="common">Flat porcelain crab</name>
    <dbReference type="NCBI Taxonomy" id="88211"/>
    <lineage>
        <taxon>Eukaryota</taxon>
        <taxon>Metazoa</taxon>
        <taxon>Ecdysozoa</taxon>
        <taxon>Arthropoda</taxon>
        <taxon>Crustacea</taxon>
        <taxon>Multicrustacea</taxon>
        <taxon>Malacostraca</taxon>
        <taxon>Eumalacostraca</taxon>
        <taxon>Eucarida</taxon>
        <taxon>Decapoda</taxon>
        <taxon>Pleocyemata</taxon>
        <taxon>Anomura</taxon>
        <taxon>Galatheoidea</taxon>
        <taxon>Porcellanidae</taxon>
        <taxon>Petrolisthes</taxon>
    </lineage>
</organism>
<evidence type="ECO:0000313" key="3">
    <source>
        <dbReference type="Proteomes" id="UP001286313"/>
    </source>
</evidence>
<name>A0AAE1GMZ1_PETCI</name>
<dbReference type="EMBL" id="JAWQEG010000090">
    <property type="protein sequence ID" value="KAK3894806.1"/>
    <property type="molecule type" value="Genomic_DNA"/>
</dbReference>
<dbReference type="AlphaFoldDB" id="A0AAE1GMZ1"/>
<gene>
    <name evidence="2" type="ORF">Pcinc_001449</name>
</gene>
<proteinExistence type="predicted"/>
<reference evidence="2" key="1">
    <citation type="submission" date="2023-10" db="EMBL/GenBank/DDBJ databases">
        <title>Genome assemblies of two species of porcelain crab, Petrolisthes cinctipes and Petrolisthes manimaculis (Anomura: Porcellanidae).</title>
        <authorList>
            <person name="Angst P."/>
        </authorList>
    </citation>
    <scope>NUCLEOTIDE SEQUENCE</scope>
    <source>
        <strain evidence="2">PB745_01</strain>
        <tissue evidence="2">Gill</tissue>
    </source>
</reference>
<feature type="region of interest" description="Disordered" evidence="1">
    <location>
        <begin position="11"/>
        <end position="95"/>
    </location>
</feature>
<accession>A0AAE1GMZ1</accession>
<keyword evidence="3" id="KW-1185">Reference proteome</keyword>
<feature type="compositionally biased region" description="Low complexity" evidence="1">
    <location>
        <begin position="80"/>
        <end position="95"/>
    </location>
</feature>
<dbReference type="Proteomes" id="UP001286313">
    <property type="component" value="Unassembled WGS sequence"/>
</dbReference>
<protein>
    <submittedName>
        <fullName evidence="2">Uncharacterized protein</fullName>
    </submittedName>
</protein>
<evidence type="ECO:0000313" key="2">
    <source>
        <dbReference type="EMBL" id="KAK3894806.1"/>
    </source>
</evidence>
<feature type="compositionally biased region" description="Pro residues" evidence="1">
    <location>
        <begin position="18"/>
        <end position="58"/>
    </location>
</feature>
<evidence type="ECO:0000256" key="1">
    <source>
        <dbReference type="SAM" id="MobiDB-lite"/>
    </source>
</evidence>
<comment type="caution">
    <text evidence="2">The sequence shown here is derived from an EMBL/GenBank/DDBJ whole genome shotgun (WGS) entry which is preliminary data.</text>
</comment>
<sequence length="127" mass="13892">MLFPPPIILASSTITPMQTPPHHSPTFIPPRNPSPPSPHLPQPLPTLLPPSPPPPTPPHLHHLPQPLPTFTTSPNPPPTTEVTSTTHTTTPITPSLTVRPYSRSNQVLLSCVVISYRGCPLVWWQNE</sequence>